<dbReference type="OrthoDB" id="267814at2759"/>
<dbReference type="EMBL" id="LGTL01000003">
    <property type="protein sequence ID" value="KPA84327.1"/>
    <property type="molecule type" value="Genomic_DNA"/>
</dbReference>
<name>A0A0M9G7S4_LEPPY</name>
<evidence type="ECO:0000313" key="3">
    <source>
        <dbReference type="Proteomes" id="UP000037923"/>
    </source>
</evidence>
<organism evidence="2 3">
    <name type="scientific">Leptomonas pyrrhocoris</name>
    <name type="common">Firebug parasite</name>
    <dbReference type="NCBI Taxonomy" id="157538"/>
    <lineage>
        <taxon>Eukaryota</taxon>
        <taxon>Discoba</taxon>
        <taxon>Euglenozoa</taxon>
        <taxon>Kinetoplastea</taxon>
        <taxon>Metakinetoplastina</taxon>
        <taxon>Trypanosomatida</taxon>
        <taxon>Trypanosomatidae</taxon>
        <taxon>Leishmaniinae</taxon>
        <taxon>Leptomonas</taxon>
    </lineage>
</organism>
<dbReference type="GeneID" id="26902631"/>
<gene>
    <name evidence="2" type="ORF">ABB37_02336</name>
</gene>
<reference evidence="2 3" key="1">
    <citation type="submission" date="2015-07" db="EMBL/GenBank/DDBJ databases">
        <title>High-quality genome of monoxenous trypanosomatid Leptomonas pyrrhocoris.</title>
        <authorList>
            <person name="Flegontov P."/>
            <person name="Butenko A."/>
            <person name="Firsov S."/>
            <person name="Vlcek C."/>
            <person name="Logacheva M.D."/>
            <person name="Field M."/>
            <person name="Filatov D."/>
            <person name="Flegontova O."/>
            <person name="Gerasimov E."/>
            <person name="Jackson A.P."/>
            <person name="Kelly S."/>
            <person name="Opperdoes F."/>
            <person name="O'Reilly A."/>
            <person name="Votypka J."/>
            <person name="Yurchenko V."/>
            <person name="Lukes J."/>
        </authorList>
    </citation>
    <scope>NUCLEOTIDE SEQUENCE [LARGE SCALE GENOMIC DNA]</scope>
    <source>
        <strain evidence="2">H10</strain>
    </source>
</reference>
<proteinExistence type="predicted"/>
<sequence length="612" mass="64583">MRCAAAVFLTNSAGADSDARRCNWQSTSAFPSPPLPVAGPPAAHHAETQSCAGGQKRARSPRSYLAQGAQGEVLLAKQSSHTTVGVAGSVGRSSHAPRPVTVRQLYAAVLGTATEPVRCPATRASKGKVPSDAVPRDNVLAHRCFNALPSRCGACDDVTSEVCAARLQRLPSTSSRIGESTILLDGAACHVVVVCGRVVRYEVAAASAAAPVHTPRLYPPTAPFAATPSYDVIWITDNTGLLCVLRPRSGQARRQRTEEDALEGSFGSSLPYPFTDAGHRHMTLAQDSAWSPFSSTGEFRTLQSEGDAAAVRVNDTCHPAQLSTAAPATSGSAPMRHPRPEVPRTGSGYTASNVIDCLDAEFDKDESDERFYVNDYVVCTGVLAFADVEVHVAAALRRDAAALRGAALAAITSTVSENSAHPTTNTAISSAPQNAGDCTANSTAKDQKDVLSKPCTTYVLLPGSEVPLRLDAVQTEVGIVGPLPPQTRYLSEREARQQWGAVAGEAEEGAARDEGEQHAPTTEAGRSSHRHVRRSVRGAFDNPAEEDEALCGGGGGGDDDPTPAATTAASLSSVPLMCIKGRPRLLTDSNEYLYWWLSATETHLRLTAMERR</sequence>
<evidence type="ECO:0000313" key="2">
    <source>
        <dbReference type="EMBL" id="KPA84327.1"/>
    </source>
</evidence>
<feature type="region of interest" description="Disordered" evidence="1">
    <location>
        <begin position="322"/>
        <end position="350"/>
    </location>
</feature>
<feature type="region of interest" description="Disordered" evidence="1">
    <location>
        <begin position="38"/>
        <end position="63"/>
    </location>
</feature>
<keyword evidence="3" id="KW-1185">Reference proteome</keyword>
<feature type="compositionally biased region" description="Low complexity" evidence="1">
    <location>
        <begin position="323"/>
        <end position="334"/>
    </location>
</feature>
<dbReference type="AlphaFoldDB" id="A0A0M9G7S4"/>
<feature type="region of interest" description="Disordered" evidence="1">
    <location>
        <begin position="504"/>
        <end position="568"/>
    </location>
</feature>
<accession>A0A0M9G7S4</accession>
<dbReference type="OMA" id="NECLFWW"/>
<dbReference type="RefSeq" id="XP_015662766.1">
    <property type="nucleotide sequence ID" value="XM_015799288.1"/>
</dbReference>
<dbReference type="VEuPathDB" id="TriTrypDB:LpyrH10_03_4870"/>
<comment type="caution">
    <text evidence="2">The sequence shown here is derived from an EMBL/GenBank/DDBJ whole genome shotgun (WGS) entry which is preliminary data.</text>
</comment>
<protein>
    <submittedName>
        <fullName evidence="2">Uncharacterized protein</fullName>
    </submittedName>
</protein>
<evidence type="ECO:0000256" key="1">
    <source>
        <dbReference type="SAM" id="MobiDB-lite"/>
    </source>
</evidence>
<feature type="compositionally biased region" description="Basic residues" evidence="1">
    <location>
        <begin position="527"/>
        <end position="536"/>
    </location>
</feature>
<dbReference type="Proteomes" id="UP000037923">
    <property type="component" value="Unassembled WGS sequence"/>
</dbReference>